<dbReference type="PANTHER" id="PTHR31435">
    <property type="entry name" value="PROTEIN NATD1"/>
    <property type="match status" value="1"/>
</dbReference>
<dbReference type="STRING" id="1678841.TBC1_111823"/>
<accession>A0A0S7C426</accession>
<dbReference type="CDD" id="cd04301">
    <property type="entry name" value="NAT_SF"/>
    <property type="match status" value="1"/>
</dbReference>
<dbReference type="InterPro" id="IPR016181">
    <property type="entry name" value="Acyl_CoA_acyltransferase"/>
</dbReference>
<dbReference type="PROSITE" id="PS51729">
    <property type="entry name" value="GNAT_YJDJ"/>
    <property type="match status" value="1"/>
</dbReference>
<feature type="domain" description="N-acetyltransferase" evidence="2">
    <location>
        <begin position="6"/>
        <end position="93"/>
    </location>
</feature>
<dbReference type="Pfam" id="PF14542">
    <property type="entry name" value="Acetyltransf_CG"/>
    <property type="match status" value="1"/>
</dbReference>
<dbReference type="AlphaFoldDB" id="A0A0S7C426"/>
<proteinExistence type="predicted"/>
<protein>
    <submittedName>
        <fullName evidence="3">Predicted acetyltransferase, GNAT superfamily</fullName>
    </submittedName>
</protein>
<keyword evidence="4" id="KW-1185">Reference proteome</keyword>
<reference evidence="3" key="1">
    <citation type="journal article" date="2015" name="Genome Announc.">
        <title>Draft Genome Sequence of Bacteroidales Strain TBC1, a Novel Isolate from a Methanogenic Wastewater Treatment System.</title>
        <authorList>
            <person name="Tourlousse D.M."/>
            <person name="Matsuura N."/>
            <person name="Sun L."/>
            <person name="Toyonaga M."/>
            <person name="Kuroda K."/>
            <person name="Ohashi A."/>
            <person name="Cruz R."/>
            <person name="Yamaguchi T."/>
            <person name="Sekiguchi Y."/>
        </authorList>
    </citation>
    <scope>NUCLEOTIDE SEQUENCE [LARGE SCALE GENOMIC DNA]</scope>
    <source>
        <strain evidence="3">TBC1</strain>
    </source>
</reference>
<organism evidence="3">
    <name type="scientific">Lentimicrobium saccharophilum</name>
    <dbReference type="NCBI Taxonomy" id="1678841"/>
    <lineage>
        <taxon>Bacteria</taxon>
        <taxon>Pseudomonadati</taxon>
        <taxon>Bacteroidota</taxon>
        <taxon>Bacteroidia</taxon>
        <taxon>Bacteroidales</taxon>
        <taxon>Lentimicrobiaceae</taxon>
        <taxon>Lentimicrobium</taxon>
    </lineage>
</organism>
<keyword evidence="3" id="KW-0808">Transferase</keyword>
<sequence>MEIQLFDSQGSGRAFIQGDNGSLAEMTWISGGKDHIIIDHTRVDESLRGTGTGKKLLDAIVTMASQRNLKIRPVCPFVVAMFRKHPEYAGVILHE</sequence>
<dbReference type="PANTHER" id="PTHR31435:SF10">
    <property type="entry name" value="BSR4717 PROTEIN"/>
    <property type="match status" value="1"/>
</dbReference>
<evidence type="ECO:0000313" key="3">
    <source>
        <dbReference type="EMBL" id="GAP43667.1"/>
    </source>
</evidence>
<evidence type="ECO:0000313" key="4">
    <source>
        <dbReference type="Proteomes" id="UP000053091"/>
    </source>
</evidence>
<dbReference type="GO" id="GO:0016747">
    <property type="term" value="F:acyltransferase activity, transferring groups other than amino-acyl groups"/>
    <property type="evidence" value="ECO:0007669"/>
    <property type="project" value="InterPro"/>
</dbReference>
<name>A0A0S7C426_9BACT</name>
<dbReference type="PROSITE" id="PS51186">
    <property type="entry name" value="GNAT"/>
    <property type="match status" value="1"/>
</dbReference>
<feature type="domain" description="N-acetyltransferase" evidence="1">
    <location>
        <begin position="1"/>
        <end position="95"/>
    </location>
</feature>
<dbReference type="OrthoDB" id="1120671at2"/>
<dbReference type="InterPro" id="IPR045057">
    <property type="entry name" value="Gcn5-rel_NAT"/>
</dbReference>
<dbReference type="RefSeq" id="WP_062041149.1">
    <property type="nucleotide sequence ID" value="NZ_DF968182.1"/>
</dbReference>
<dbReference type="Gene3D" id="3.40.630.30">
    <property type="match status" value="1"/>
</dbReference>
<gene>
    <name evidence="3" type="ORF">TBC1_111823</name>
</gene>
<evidence type="ECO:0000259" key="1">
    <source>
        <dbReference type="PROSITE" id="PS51186"/>
    </source>
</evidence>
<dbReference type="SUPFAM" id="SSF55729">
    <property type="entry name" value="Acyl-CoA N-acyltransferases (Nat)"/>
    <property type="match status" value="1"/>
</dbReference>
<dbReference type="Proteomes" id="UP000053091">
    <property type="component" value="Unassembled WGS sequence"/>
</dbReference>
<evidence type="ECO:0000259" key="2">
    <source>
        <dbReference type="PROSITE" id="PS51729"/>
    </source>
</evidence>
<dbReference type="InterPro" id="IPR031165">
    <property type="entry name" value="GNAT_YJDJ"/>
</dbReference>
<dbReference type="EMBL" id="DF968182">
    <property type="protein sequence ID" value="GAP43667.1"/>
    <property type="molecule type" value="Genomic_DNA"/>
</dbReference>
<dbReference type="InterPro" id="IPR000182">
    <property type="entry name" value="GNAT_dom"/>
</dbReference>